<dbReference type="InterPro" id="IPR026881">
    <property type="entry name" value="WYL_dom"/>
</dbReference>
<dbReference type="InterPro" id="IPR057727">
    <property type="entry name" value="WCX_dom"/>
</dbReference>
<feature type="domain" description="WCX" evidence="2">
    <location>
        <begin position="258"/>
        <end position="336"/>
    </location>
</feature>
<dbReference type="PROSITE" id="PS52050">
    <property type="entry name" value="WYL"/>
    <property type="match status" value="1"/>
</dbReference>
<dbReference type="PANTHER" id="PTHR34580:SF1">
    <property type="entry name" value="PROTEIN PAFC"/>
    <property type="match status" value="1"/>
</dbReference>
<evidence type="ECO:0000259" key="2">
    <source>
        <dbReference type="Pfam" id="PF25583"/>
    </source>
</evidence>
<reference evidence="3" key="1">
    <citation type="submission" date="2016-01" db="EMBL/GenBank/DDBJ databases">
        <authorList>
            <person name="Peeters C."/>
        </authorList>
    </citation>
    <scope>NUCLEOTIDE SEQUENCE</scope>
    <source>
        <strain evidence="3">LMG 29320</strain>
    </source>
</reference>
<dbReference type="AlphaFoldDB" id="A0A158CAK1"/>
<dbReference type="PANTHER" id="PTHR34580">
    <property type="match status" value="1"/>
</dbReference>
<proteinExistence type="predicted"/>
<dbReference type="InterPro" id="IPR051534">
    <property type="entry name" value="CBASS_pafABC_assoc_protein"/>
</dbReference>
<evidence type="ECO:0000313" key="4">
    <source>
        <dbReference type="Proteomes" id="UP000054903"/>
    </source>
</evidence>
<name>A0A158CAK1_9BURK</name>
<dbReference type="STRING" id="1777138.AWB77_03865"/>
<dbReference type="Proteomes" id="UP000054903">
    <property type="component" value="Unassembled WGS sequence"/>
</dbReference>
<dbReference type="OrthoDB" id="8648337at2"/>
<dbReference type="RefSeq" id="WP_061136013.1">
    <property type="nucleotide sequence ID" value="NZ_FCNX02000009.1"/>
</dbReference>
<protein>
    <submittedName>
        <fullName evidence="3">Transcriptional regulator</fullName>
    </submittedName>
</protein>
<dbReference type="Pfam" id="PF13280">
    <property type="entry name" value="WYL"/>
    <property type="match status" value="1"/>
</dbReference>
<keyword evidence="4" id="KW-1185">Reference proteome</keyword>
<accession>A0A158CAK1</accession>
<gene>
    <name evidence="3" type="ORF">AWB77_03865</name>
</gene>
<comment type="caution">
    <text evidence="3">The sequence shown here is derived from an EMBL/GenBank/DDBJ whole genome shotgun (WGS) entry which is preliminary data.</text>
</comment>
<dbReference type="EMBL" id="FCNX02000009">
    <property type="protein sequence ID" value="SAK79302.1"/>
    <property type="molecule type" value="Genomic_DNA"/>
</dbReference>
<sequence>MLTLEEKTVLDVMASQSQRAWPSGELKSAVLARLPQLGEKTVRRLFVKLQNARLIQRDGEGRNTQWTLLARGPRDSMRPPVDLSLALLKLRQLARHHVPPGVIGDFQEYLEGANRVLGMSPSDSRIRSAQAWVGKTARVEPGYPMLAPEVDDAVFDAVCAALYRDESLAIAYRTADVPEGELRDYLVLPYAIVEKAPFWYLVVSLRRSSGAQGAPFLLRMDRISTVQSRGFIMQRDAGFDLAAFIRGEKIFEWFPEPPEPVVLRVTEPNGVRSPFRAARLAGDQRTTEEPGGFVLTATLTPSLALRNLLLGHAATVELLAPEHLRARIAAELSAAARRYEGPAVTPAPAAE</sequence>
<evidence type="ECO:0000313" key="3">
    <source>
        <dbReference type="EMBL" id="SAK79302.1"/>
    </source>
</evidence>
<dbReference type="Pfam" id="PF25583">
    <property type="entry name" value="WCX"/>
    <property type="match status" value="1"/>
</dbReference>
<evidence type="ECO:0000259" key="1">
    <source>
        <dbReference type="Pfam" id="PF13280"/>
    </source>
</evidence>
<feature type="domain" description="WYL" evidence="1">
    <location>
        <begin position="154"/>
        <end position="227"/>
    </location>
</feature>
<organism evidence="3 4">
    <name type="scientific">Caballeronia fortuita</name>
    <dbReference type="NCBI Taxonomy" id="1777138"/>
    <lineage>
        <taxon>Bacteria</taxon>
        <taxon>Pseudomonadati</taxon>
        <taxon>Pseudomonadota</taxon>
        <taxon>Betaproteobacteria</taxon>
        <taxon>Burkholderiales</taxon>
        <taxon>Burkholderiaceae</taxon>
        <taxon>Caballeronia</taxon>
    </lineage>
</organism>